<comment type="catalytic activity">
    <reaction evidence="11 12">
        <text>nicotinate beta-D-ribonucleotide + CO2 + diphosphate = quinolinate + 5-phospho-alpha-D-ribose 1-diphosphate + 2 H(+)</text>
        <dbReference type="Rhea" id="RHEA:12733"/>
        <dbReference type="ChEBI" id="CHEBI:15378"/>
        <dbReference type="ChEBI" id="CHEBI:16526"/>
        <dbReference type="ChEBI" id="CHEBI:29959"/>
        <dbReference type="ChEBI" id="CHEBI:33019"/>
        <dbReference type="ChEBI" id="CHEBI:57502"/>
        <dbReference type="ChEBI" id="CHEBI:58017"/>
        <dbReference type="EC" id="2.4.2.19"/>
    </reaction>
</comment>
<keyword evidence="7 12" id="KW-0662">Pyridine nucleotide biosynthesis</keyword>
<evidence type="ECO:0000259" key="14">
    <source>
        <dbReference type="Pfam" id="PF02749"/>
    </source>
</evidence>
<dbReference type="InterPro" id="IPR002638">
    <property type="entry name" value="Quinolinate_PRibosylTrfase_C"/>
</dbReference>
<dbReference type="InterPro" id="IPR022412">
    <property type="entry name" value="Quinolinate_PRibosylTrfase_N"/>
</dbReference>
<evidence type="ECO:0000313" key="16">
    <source>
        <dbReference type="Proteomes" id="UP001217417"/>
    </source>
</evidence>
<evidence type="ECO:0000256" key="12">
    <source>
        <dbReference type="PIRNR" id="PIRNR006250"/>
    </source>
</evidence>
<dbReference type="EC" id="2.4.2.19" evidence="5 12"/>
<evidence type="ECO:0000256" key="3">
    <source>
        <dbReference type="ARBA" id="ARBA00009400"/>
    </source>
</evidence>
<evidence type="ECO:0000256" key="1">
    <source>
        <dbReference type="ARBA" id="ARBA00003237"/>
    </source>
</evidence>
<dbReference type="PIRSF" id="PIRSF006250">
    <property type="entry name" value="NadC_ModD"/>
    <property type="match status" value="1"/>
</dbReference>
<proteinExistence type="inferred from homology"/>
<keyword evidence="16" id="KW-1185">Reference proteome</keyword>
<dbReference type="GO" id="GO:0005737">
    <property type="term" value="C:cytoplasm"/>
    <property type="evidence" value="ECO:0007669"/>
    <property type="project" value="TreeGrafter"/>
</dbReference>
<evidence type="ECO:0000256" key="5">
    <source>
        <dbReference type="ARBA" id="ARBA00011944"/>
    </source>
</evidence>
<comment type="pathway">
    <text evidence="2 12">Cofactor biosynthesis; NAD(+) biosynthesis; nicotinate D-ribonucleotide from quinolinate: step 1/1.</text>
</comment>
<dbReference type="Proteomes" id="UP001217417">
    <property type="component" value="Unassembled WGS sequence"/>
</dbReference>
<dbReference type="InterPro" id="IPR013785">
    <property type="entry name" value="Aldolase_TIM"/>
</dbReference>
<gene>
    <name evidence="15" type="ORF">POJ06DRAFT_294240</name>
</gene>
<comment type="caution">
    <text evidence="15">The sequence shown here is derived from an EMBL/GenBank/DDBJ whole genome shotgun (WGS) entry which is preliminary data.</text>
</comment>
<dbReference type="Gene3D" id="3.90.1170.20">
    <property type="entry name" value="Quinolinate phosphoribosyl transferase, N-terminal domain"/>
    <property type="match status" value="1"/>
</dbReference>
<dbReference type="GeneID" id="80885628"/>
<comment type="similarity">
    <text evidence="3 12">Belongs to the NadC/ModD family.</text>
</comment>
<dbReference type="Pfam" id="PF02749">
    <property type="entry name" value="QRPTase_N"/>
    <property type="match status" value="1"/>
</dbReference>
<accession>A0AAD7VUZ2</accession>
<protein>
    <recommendedName>
        <fullName evidence="6 12">Nicotinate-nucleotide pyrophosphorylase [carboxylating]</fullName>
        <ecNumber evidence="5 12">2.4.2.19</ecNumber>
    </recommendedName>
    <alternativeName>
        <fullName evidence="10 12">Quinolinate phosphoribosyltransferase [decarboxylating]</fullName>
    </alternativeName>
</protein>
<evidence type="ECO:0000256" key="8">
    <source>
        <dbReference type="ARBA" id="ARBA00022676"/>
    </source>
</evidence>
<evidence type="ECO:0000313" key="15">
    <source>
        <dbReference type="EMBL" id="KAJ8102968.1"/>
    </source>
</evidence>
<evidence type="ECO:0000256" key="7">
    <source>
        <dbReference type="ARBA" id="ARBA00022642"/>
    </source>
</evidence>
<dbReference type="GO" id="GO:0004514">
    <property type="term" value="F:nicotinate-nucleotide diphosphorylase (carboxylating) activity"/>
    <property type="evidence" value="ECO:0007669"/>
    <property type="project" value="UniProtKB-EC"/>
</dbReference>
<dbReference type="GO" id="GO:0034213">
    <property type="term" value="P:quinolinate catabolic process"/>
    <property type="evidence" value="ECO:0007669"/>
    <property type="project" value="TreeGrafter"/>
</dbReference>
<dbReference type="GO" id="GO:0009435">
    <property type="term" value="P:NAD+ biosynthetic process"/>
    <property type="evidence" value="ECO:0007669"/>
    <property type="project" value="InterPro"/>
</dbReference>
<dbReference type="SUPFAM" id="SSF51690">
    <property type="entry name" value="Nicotinate/Quinolinate PRTase C-terminal domain-like"/>
    <property type="match status" value="1"/>
</dbReference>
<dbReference type="RefSeq" id="XP_056046418.1">
    <property type="nucleotide sequence ID" value="XM_056190462.1"/>
</dbReference>
<comment type="subunit">
    <text evidence="4 12">Hexamer formed by 3 homodimers.</text>
</comment>
<sequence>MATSLKFKNLLPASGEWKNDIRQYLSEDVPAFDVGGFVVGDAVKSATVNAKQSGVLAGVPFAQELADQTGLTIEWLVEEGAFIDVVASGGSKVPVARVSGPVNNLLLVERTLLNILARASGIATKSRRIVTLAREAGYNGIIAGTRKTTPGFRRIEKYAMLVGGVDTHRYDLSAMVMLKDNHVWATGSITQAVHAARSACGFATKIEVECQSEAEADEAIAAGADVIMLDNFTDDGLVAAAQTIKSRWLGRKHFLLECSGGLREENIRSYLTNEIDIYSTSSVHQGTGVIDFNMKIDH</sequence>
<organism evidence="15 16">
    <name type="scientific">Lipomyces tetrasporus</name>
    <dbReference type="NCBI Taxonomy" id="54092"/>
    <lineage>
        <taxon>Eukaryota</taxon>
        <taxon>Fungi</taxon>
        <taxon>Dikarya</taxon>
        <taxon>Ascomycota</taxon>
        <taxon>Saccharomycotina</taxon>
        <taxon>Lipomycetes</taxon>
        <taxon>Lipomycetales</taxon>
        <taxon>Lipomycetaceae</taxon>
        <taxon>Lipomyces</taxon>
    </lineage>
</organism>
<dbReference type="PANTHER" id="PTHR32179">
    <property type="entry name" value="NICOTINATE-NUCLEOTIDE PYROPHOSPHORYLASE [CARBOXYLATING]"/>
    <property type="match status" value="1"/>
</dbReference>
<dbReference type="NCBIfam" id="TIGR00078">
    <property type="entry name" value="nadC"/>
    <property type="match status" value="1"/>
</dbReference>
<dbReference type="EMBL" id="JARPMG010000002">
    <property type="protein sequence ID" value="KAJ8102968.1"/>
    <property type="molecule type" value="Genomic_DNA"/>
</dbReference>
<dbReference type="InterPro" id="IPR036068">
    <property type="entry name" value="Nicotinate_pribotase-like_C"/>
</dbReference>
<comment type="function">
    <text evidence="1 12">Involved in the catabolism of quinolinic acid (QA).</text>
</comment>
<dbReference type="InterPro" id="IPR027277">
    <property type="entry name" value="NadC/ModD"/>
</dbReference>
<dbReference type="InterPro" id="IPR004393">
    <property type="entry name" value="NadC"/>
</dbReference>
<reference evidence="15" key="1">
    <citation type="submission" date="2023-03" db="EMBL/GenBank/DDBJ databases">
        <title>Near-Complete genome sequence of Lipomyces tetrasporous NRRL Y-64009, an oleaginous yeast capable of growing on lignocellulosic hydrolysates.</title>
        <authorList>
            <consortium name="Lawrence Berkeley National Laboratory"/>
            <person name="Jagtap S.S."/>
            <person name="Liu J.-J."/>
            <person name="Walukiewicz H.E."/>
            <person name="Pangilinan J."/>
            <person name="Lipzen A."/>
            <person name="Ahrendt S."/>
            <person name="Koriabine M."/>
            <person name="Cobaugh K."/>
            <person name="Salamov A."/>
            <person name="Yoshinaga Y."/>
            <person name="Ng V."/>
            <person name="Daum C."/>
            <person name="Grigoriev I.V."/>
            <person name="Slininger P.J."/>
            <person name="Dien B.S."/>
            <person name="Jin Y.-S."/>
            <person name="Rao C.V."/>
        </authorList>
    </citation>
    <scope>NUCLEOTIDE SEQUENCE</scope>
    <source>
        <strain evidence="15">NRRL Y-64009</strain>
    </source>
</reference>
<evidence type="ECO:0000259" key="13">
    <source>
        <dbReference type="Pfam" id="PF01729"/>
    </source>
</evidence>
<evidence type="ECO:0000256" key="6">
    <source>
        <dbReference type="ARBA" id="ARBA00020990"/>
    </source>
</evidence>
<dbReference type="Gene3D" id="3.20.20.70">
    <property type="entry name" value="Aldolase class I"/>
    <property type="match status" value="1"/>
</dbReference>
<evidence type="ECO:0000256" key="2">
    <source>
        <dbReference type="ARBA" id="ARBA00004893"/>
    </source>
</evidence>
<dbReference type="FunFam" id="3.20.20.70:FF:000090">
    <property type="entry name" value="Nicotinate-nucleotide pyrophosphorylase [carboxylating]"/>
    <property type="match status" value="1"/>
</dbReference>
<dbReference type="InterPro" id="IPR037128">
    <property type="entry name" value="Quinolinate_PRibosylTase_N_sf"/>
</dbReference>
<feature type="domain" description="Quinolinate phosphoribosyl transferase C-terminal" evidence="13">
    <location>
        <begin position="122"/>
        <end position="295"/>
    </location>
</feature>
<keyword evidence="9 12" id="KW-0808">Transferase</keyword>
<evidence type="ECO:0000256" key="11">
    <source>
        <dbReference type="ARBA" id="ARBA00047445"/>
    </source>
</evidence>
<dbReference type="SUPFAM" id="SSF54675">
    <property type="entry name" value="Nicotinate/Quinolinate PRTase N-terminal domain-like"/>
    <property type="match status" value="1"/>
</dbReference>
<evidence type="ECO:0000256" key="10">
    <source>
        <dbReference type="ARBA" id="ARBA00033102"/>
    </source>
</evidence>
<evidence type="ECO:0000256" key="4">
    <source>
        <dbReference type="ARBA" id="ARBA00011218"/>
    </source>
</evidence>
<dbReference type="CDD" id="cd01572">
    <property type="entry name" value="QPRTase"/>
    <property type="match status" value="1"/>
</dbReference>
<name>A0AAD7VUZ2_9ASCO</name>
<dbReference type="AlphaFoldDB" id="A0AAD7VUZ2"/>
<feature type="domain" description="Quinolinate phosphoribosyl transferase N-terminal" evidence="14">
    <location>
        <begin position="41"/>
        <end position="120"/>
    </location>
</feature>
<keyword evidence="8 12" id="KW-0328">Glycosyltransferase</keyword>
<evidence type="ECO:0000256" key="9">
    <source>
        <dbReference type="ARBA" id="ARBA00022679"/>
    </source>
</evidence>
<dbReference type="Pfam" id="PF01729">
    <property type="entry name" value="QRPTase_C"/>
    <property type="match status" value="1"/>
</dbReference>
<dbReference type="PANTHER" id="PTHR32179:SF3">
    <property type="entry name" value="NICOTINATE-NUCLEOTIDE PYROPHOSPHORYLASE [CARBOXYLATING]"/>
    <property type="match status" value="1"/>
</dbReference>